<name>A0A6C0AJP4_9ZZZZ</name>
<accession>A0A6C0AJP4</accession>
<protein>
    <submittedName>
        <fullName evidence="1">Uncharacterized protein</fullName>
    </submittedName>
</protein>
<organism evidence="1">
    <name type="scientific">viral metagenome</name>
    <dbReference type="NCBI Taxonomy" id="1070528"/>
    <lineage>
        <taxon>unclassified sequences</taxon>
        <taxon>metagenomes</taxon>
        <taxon>organismal metagenomes</taxon>
    </lineage>
</organism>
<reference evidence="1" key="1">
    <citation type="journal article" date="2020" name="Nature">
        <title>Giant virus diversity and host interactions through global metagenomics.</title>
        <authorList>
            <person name="Schulz F."/>
            <person name="Roux S."/>
            <person name="Paez-Espino D."/>
            <person name="Jungbluth S."/>
            <person name="Walsh D.A."/>
            <person name="Denef V.J."/>
            <person name="McMahon K.D."/>
            <person name="Konstantinidis K.T."/>
            <person name="Eloe-Fadrosh E.A."/>
            <person name="Kyrpides N.C."/>
            <person name="Woyke T."/>
        </authorList>
    </citation>
    <scope>NUCLEOTIDE SEQUENCE</scope>
    <source>
        <strain evidence="1">GVMAG-S-1035375-24</strain>
    </source>
</reference>
<evidence type="ECO:0000313" key="1">
    <source>
        <dbReference type="EMBL" id="QHS80014.1"/>
    </source>
</evidence>
<dbReference type="AlphaFoldDB" id="A0A6C0AJP4"/>
<proteinExistence type="predicted"/>
<dbReference type="EMBL" id="MN740666">
    <property type="protein sequence ID" value="QHS80014.1"/>
    <property type="molecule type" value="Genomic_DNA"/>
</dbReference>
<sequence length="269" mass="30322">MTTEMLPSQLFAPRNSAFYNNPWTAVSDPIPFKSTRPGIGAGEDKVAAEFGTTAQGQNSAWDLVNFNFGGTLYPRGDVKKLDTDGSFNTGKNGRKAYRDFETKINDLFSRFRRSGLESLRELGNRDTGELCESTLKAIVDNCTRLVTLRRDLESTLPIVKPMIDPYSGNEVPMTAQSLYAFYMQNKIDLPDILSPHHEPLRMLEVLDHEYIRDPTKMMDDLTSLTGVFEGVVLVFVSETHGYHVTTDPVNAIRFLRITKGCPRFRVLEQ</sequence>